<protein>
    <recommendedName>
        <fullName evidence="1">DUF7455 domain-containing protein</fullName>
    </recommendedName>
</protein>
<dbReference type="AlphaFoldDB" id="A0AB34WZ76"/>
<dbReference type="Pfam" id="PF24254">
    <property type="entry name" value="DUF7455"/>
    <property type="match status" value="1"/>
</dbReference>
<dbReference type="EMBL" id="LSDN01000015">
    <property type="protein sequence ID" value="KXB80530.1"/>
    <property type="molecule type" value="Genomic_DNA"/>
</dbReference>
<reference evidence="2 3" key="1">
    <citation type="submission" date="2016-01" db="EMBL/GenBank/DDBJ databases">
        <authorList>
            <person name="Mitreva M."/>
            <person name="Pepin K.H."/>
            <person name="Mihindukulasuriya K.A."/>
            <person name="Fulton R."/>
            <person name="Fronick C."/>
            <person name="O'Laughlin M."/>
            <person name="Miner T."/>
            <person name="Herter B."/>
            <person name="Rosa B.A."/>
            <person name="Cordes M."/>
            <person name="Tomlinson C."/>
            <person name="Wollam A."/>
            <person name="Palsikar V.B."/>
            <person name="Mardis E.R."/>
            <person name="Wilson R.K."/>
        </authorList>
    </citation>
    <scope>NUCLEOTIDE SEQUENCE [LARGE SCALE GENOMIC DNA]</scope>
    <source>
        <strain evidence="2 3">DNF00696</strain>
    </source>
</reference>
<organism evidence="2 3">
    <name type="scientific">Varibaculum cambriense</name>
    <dbReference type="NCBI Taxonomy" id="184870"/>
    <lineage>
        <taxon>Bacteria</taxon>
        <taxon>Bacillati</taxon>
        <taxon>Actinomycetota</taxon>
        <taxon>Actinomycetes</taxon>
        <taxon>Actinomycetales</taxon>
        <taxon>Actinomycetaceae</taxon>
        <taxon>Varibaculum</taxon>
    </lineage>
</organism>
<evidence type="ECO:0000313" key="2">
    <source>
        <dbReference type="EMBL" id="KXB80530.1"/>
    </source>
</evidence>
<dbReference type="Proteomes" id="UP000070572">
    <property type="component" value="Unassembled WGS sequence"/>
</dbReference>
<sequence length="106" mass="11685">MQGRRFSFARRESWSAGRDFLEGAVDNEGMSEQTYVFDATDRCDTCGAQAWVLARLEAGNLFFCAHHAHALVPALRASGAEIVDNTSQLHLEEAENAPLTSLSRAR</sequence>
<proteinExistence type="predicted"/>
<gene>
    <name evidence="2" type="ORF">HMPREF1862_01213</name>
</gene>
<comment type="caution">
    <text evidence="2">The sequence shown here is derived from an EMBL/GenBank/DDBJ whole genome shotgun (WGS) entry which is preliminary data.</text>
</comment>
<accession>A0AB34WZ76</accession>
<evidence type="ECO:0000259" key="1">
    <source>
        <dbReference type="Pfam" id="PF24254"/>
    </source>
</evidence>
<name>A0AB34WZ76_9ACTO</name>
<dbReference type="InterPro" id="IPR055878">
    <property type="entry name" value="DUF7455"/>
</dbReference>
<evidence type="ECO:0000313" key="3">
    <source>
        <dbReference type="Proteomes" id="UP000070572"/>
    </source>
</evidence>
<feature type="domain" description="DUF7455" evidence="1">
    <location>
        <begin position="38"/>
        <end position="88"/>
    </location>
</feature>